<dbReference type="InterPro" id="IPR047121">
    <property type="entry name" value="YjiB-like"/>
</dbReference>
<name>A0A2Z4ADP1_9BACT</name>
<dbReference type="InterPro" id="IPR014710">
    <property type="entry name" value="RmlC-like_jellyroll"/>
</dbReference>
<proteinExistence type="predicted"/>
<dbReference type="SUPFAM" id="SSF51182">
    <property type="entry name" value="RmlC-like cupins"/>
    <property type="match status" value="1"/>
</dbReference>
<organism evidence="1 2">
    <name type="scientific">Candidatus Moanibacter tarae</name>
    <dbReference type="NCBI Taxonomy" id="2200854"/>
    <lineage>
        <taxon>Bacteria</taxon>
        <taxon>Pseudomonadati</taxon>
        <taxon>Verrucomicrobiota</taxon>
        <taxon>Opitutia</taxon>
        <taxon>Puniceicoccales</taxon>
        <taxon>Puniceicoccales incertae sedis</taxon>
        <taxon>Candidatus Moanibacter</taxon>
    </lineage>
</organism>
<dbReference type="EMBL" id="CP029803">
    <property type="protein sequence ID" value="AWT59038.1"/>
    <property type="molecule type" value="Genomic_DNA"/>
</dbReference>
<dbReference type="PANTHER" id="PTHR36448">
    <property type="entry name" value="BLR7373 PROTEIN"/>
    <property type="match status" value="1"/>
</dbReference>
<dbReference type="AlphaFoldDB" id="A0A2Z4ADP1"/>
<dbReference type="PANTHER" id="PTHR36448:SF2">
    <property type="entry name" value="CUPIN TYPE-1 DOMAIN-CONTAINING PROTEIN"/>
    <property type="match status" value="1"/>
</dbReference>
<dbReference type="InterPro" id="IPR011051">
    <property type="entry name" value="RmlC_Cupin_sf"/>
</dbReference>
<dbReference type="KEGG" id="mtar:DF168_00211"/>
<protein>
    <recommendedName>
        <fullName evidence="3">Cupin 2 conserved barrel domain-containing protein</fullName>
    </recommendedName>
</protein>
<dbReference type="Gene3D" id="2.60.120.10">
    <property type="entry name" value="Jelly Rolls"/>
    <property type="match status" value="1"/>
</dbReference>
<evidence type="ECO:0000313" key="2">
    <source>
        <dbReference type="Proteomes" id="UP000247465"/>
    </source>
</evidence>
<evidence type="ECO:0008006" key="3">
    <source>
        <dbReference type="Google" id="ProtNLM"/>
    </source>
</evidence>
<evidence type="ECO:0000313" key="1">
    <source>
        <dbReference type="EMBL" id="AWT59038.1"/>
    </source>
</evidence>
<gene>
    <name evidence="1" type="ORF">DF168_00211</name>
</gene>
<dbReference type="PIRSF" id="PIRSF019307">
    <property type="entry name" value="UCP019307"/>
    <property type="match status" value="1"/>
</dbReference>
<dbReference type="InterPro" id="IPR014500">
    <property type="entry name" value="UCP019307_cupin"/>
</dbReference>
<reference evidence="1 2" key="1">
    <citation type="submission" date="2018-06" db="EMBL/GenBank/DDBJ databases">
        <title>Draft Genome Sequence of a Novel Marine Bacterium Related to the Verrucomicrobia.</title>
        <authorList>
            <person name="Vosseberg J."/>
            <person name="Martijn J."/>
            <person name="Ettema T.J.G."/>
        </authorList>
    </citation>
    <scope>NUCLEOTIDE SEQUENCE [LARGE SCALE GENOMIC DNA]</scope>
    <source>
        <strain evidence="1">TARA_B100001123</strain>
    </source>
</reference>
<dbReference type="Proteomes" id="UP000247465">
    <property type="component" value="Chromosome"/>
</dbReference>
<accession>A0A2Z4ADP1</accession>
<dbReference type="CDD" id="cd02219">
    <property type="entry name" value="cupin_YjlB-like"/>
    <property type="match status" value="1"/>
</dbReference>
<sequence>MRIAPQELNVSSFPLGVTGKMSTDGALPLLYYHRVIPPSKVTADAFEEVLAENGWVHSWRNGVYGFHHYHANTHEVLGIYNGTAVLQFGGENGIEKEVGVGDAVIIPSGVVHKNLGSSFRFGVVGAYPRGQRMDMCYGEKGQRPGEDEIIARVPLPPMDPFCGERGPLIEIWH</sequence>